<accession>A0A2G4T0M4</accession>
<evidence type="ECO:0000313" key="9">
    <source>
        <dbReference type="EMBL" id="PHZ14551.1"/>
    </source>
</evidence>
<dbReference type="InterPro" id="IPR008506">
    <property type="entry name" value="SND2/TMEM208"/>
</dbReference>
<evidence type="ECO:0000256" key="5">
    <source>
        <dbReference type="ARBA" id="ARBA00022989"/>
    </source>
</evidence>
<dbReference type="GeneID" id="35439325"/>
<dbReference type="RefSeq" id="XP_023468259.1">
    <property type="nucleotide sequence ID" value="XM_023608335.1"/>
</dbReference>
<name>A0A2G4T0M4_RHIZD</name>
<dbReference type="EMBL" id="KZ303845">
    <property type="protein sequence ID" value="PHZ14551.1"/>
    <property type="molecule type" value="Genomic_DNA"/>
</dbReference>
<keyword evidence="3 8" id="KW-0812">Transmembrane</keyword>
<evidence type="ECO:0000313" key="10">
    <source>
        <dbReference type="Proteomes" id="UP000242254"/>
    </source>
</evidence>
<dbReference type="Pfam" id="PF05620">
    <property type="entry name" value="TMEM208_SND2"/>
    <property type="match status" value="1"/>
</dbReference>
<gene>
    <name evidence="9" type="ORF">RHIMIDRAFT_235325</name>
</gene>
<evidence type="ECO:0000256" key="3">
    <source>
        <dbReference type="ARBA" id="ARBA00022692"/>
    </source>
</evidence>
<feature type="transmembrane region" description="Helical" evidence="8">
    <location>
        <begin position="94"/>
        <end position="111"/>
    </location>
</feature>
<organism evidence="9 10">
    <name type="scientific">Rhizopus microsporus ATCC 52813</name>
    <dbReference type="NCBI Taxonomy" id="1340429"/>
    <lineage>
        <taxon>Eukaryota</taxon>
        <taxon>Fungi</taxon>
        <taxon>Fungi incertae sedis</taxon>
        <taxon>Mucoromycota</taxon>
        <taxon>Mucoromycotina</taxon>
        <taxon>Mucoromycetes</taxon>
        <taxon>Mucorales</taxon>
        <taxon>Mucorineae</taxon>
        <taxon>Rhizopodaceae</taxon>
        <taxon>Rhizopus</taxon>
    </lineage>
</organism>
<dbReference type="GO" id="GO:0005789">
    <property type="term" value="C:endoplasmic reticulum membrane"/>
    <property type="evidence" value="ECO:0007669"/>
    <property type="project" value="UniProtKB-SubCell"/>
</dbReference>
<evidence type="ECO:0000256" key="7">
    <source>
        <dbReference type="SAM" id="MobiDB-lite"/>
    </source>
</evidence>
<feature type="transmembrane region" description="Helical" evidence="8">
    <location>
        <begin position="69"/>
        <end position="88"/>
    </location>
</feature>
<sequence length="221" mass="25180">MDTPADKLFTGIDFRLLSPCTPNVFDLEYASDVDVKRILWSITTRQPANASSKKIAISNKQALTNLRKGFIIVNAIYFLWRVIYHWSSFTFSQFLLYILTTGLTVIFYRILVASGTPTYRNDGTLISSGDDLNAEGLTAYMFDIIYVTWFVHMTTAFISNKFWFTYLVIPAYAAYKIIPMAKSYFGNRPTNESEPAAEAKSKRQAKLEKRANKGHVKYGRA</sequence>
<dbReference type="PANTHER" id="PTHR13505:SF7">
    <property type="entry name" value="TRANSMEMBRANE PROTEIN 208"/>
    <property type="match status" value="1"/>
</dbReference>
<evidence type="ECO:0000256" key="1">
    <source>
        <dbReference type="ARBA" id="ARBA00004477"/>
    </source>
</evidence>
<reference evidence="9 10" key="1">
    <citation type="journal article" date="2016" name="Proc. Natl. Acad. Sci. U.S.A.">
        <title>Lipid metabolic changes in an early divergent fungus govern the establishment of a mutualistic symbiosis with endobacteria.</title>
        <authorList>
            <person name="Lastovetsky O.A."/>
            <person name="Gaspar M.L."/>
            <person name="Mondo S.J."/>
            <person name="LaButti K.M."/>
            <person name="Sandor L."/>
            <person name="Grigoriev I.V."/>
            <person name="Henry S.A."/>
            <person name="Pawlowska T.E."/>
        </authorList>
    </citation>
    <scope>NUCLEOTIDE SEQUENCE [LARGE SCALE GENOMIC DNA]</scope>
    <source>
        <strain evidence="9 10">ATCC 52813</strain>
    </source>
</reference>
<keyword evidence="6 8" id="KW-0472">Membrane</keyword>
<evidence type="ECO:0000256" key="4">
    <source>
        <dbReference type="ARBA" id="ARBA00022824"/>
    </source>
</evidence>
<feature type="compositionally biased region" description="Basic residues" evidence="7">
    <location>
        <begin position="212"/>
        <end position="221"/>
    </location>
</feature>
<proteinExistence type="inferred from homology"/>
<dbReference type="GO" id="GO:0006624">
    <property type="term" value="P:vacuolar protein processing"/>
    <property type="evidence" value="ECO:0007669"/>
    <property type="project" value="TreeGrafter"/>
</dbReference>
<dbReference type="GO" id="GO:0005773">
    <property type="term" value="C:vacuole"/>
    <property type="evidence" value="ECO:0007669"/>
    <property type="project" value="GOC"/>
</dbReference>
<protein>
    <submittedName>
        <fullName evidence="9">DUF788-domain-containing protein</fullName>
    </submittedName>
</protein>
<dbReference type="AlphaFoldDB" id="A0A2G4T0M4"/>
<keyword evidence="4" id="KW-0256">Endoplasmic reticulum</keyword>
<dbReference type="PANTHER" id="PTHR13505">
    <property type="entry name" value="TRANSMEMBRANE PROTEIN 208"/>
    <property type="match status" value="1"/>
</dbReference>
<evidence type="ECO:0000256" key="2">
    <source>
        <dbReference type="ARBA" id="ARBA00009950"/>
    </source>
</evidence>
<feature type="region of interest" description="Disordered" evidence="7">
    <location>
        <begin position="190"/>
        <end position="221"/>
    </location>
</feature>
<feature type="transmembrane region" description="Helical" evidence="8">
    <location>
        <begin position="132"/>
        <end position="150"/>
    </location>
</feature>
<feature type="compositionally biased region" description="Basic and acidic residues" evidence="7">
    <location>
        <begin position="197"/>
        <end position="211"/>
    </location>
</feature>
<evidence type="ECO:0000256" key="6">
    <source>
        <dbReference type="ARBA" id="ARBA00023136"/>
    </source>
</evidence>
<keyword evidence="5 8" id="KW-1133">Transmembrane helix</keyword>
<keyword evidence="10" id="KW-1185">Reference proteome</keyword>
<dbReference type="STRING" id="1340429.A0A2G4T0M4"/>
<comment type="subcellular location">
    <subcellularLocation>
        <location evidence="1">Endoplasmic reticulum membrane</location>
        <topology evidence="1">Multi-pass membrane protein</topology>
    </subcellularLocation>
</comment>
<comment type="similarity">
    <text evidence="2">Belongs to the TMEM208 family.</text>
</comment>
<dbReference type="Proteomes" id="UP000242254">
    <property type="component" value="Unassembled WGS sequence"/>
</dbReference>
<evidence type="ECO:0000256" key="8">
    <source>
        <dbReference type="SAM" id="Phobius"/>
    </source>
</evidence>
<feature type="transmembrane region" description="Helical" evidence="8">
    <location>
        <begin position="162"/>
        <end position="178"/>
    </location>
</feature>